<dbReference type="HAMAP" id="MF_00336">
    <property type="entry name" value="BioD"/>
    <property type="match status" value="1"/>
</dbReference>
<feature type="active site" evidence="9">
    <location>
        <position position="35"/>
    </location>
</feature>
<evidence type="ECO:0000256" key="6">
    <source>
        <dbReference type="ARBA" id="ARBA00022840"/>
    </source>
</evidence>
<dbReference type="GO" id="GO:0005524">
    <property type="term" value="F:ATP binding"/>
    <property type="evidence" value="ECO:0007669"/>
    <property type="project" value="UniProtKB-UniRule"/>
</dbReference>
<gene>
    <name evidence="9 10" type="primary">bioD</name>
    <name evidence="10" type="ORF">ERJ67_03980</name>
</gene>
<dbReference type="EMBL" id="SRMO01000050">
    <property type="protein sequence ID" value="TGG93812.1"/>
    <property type="molecule type" value="Genomic_DNA"/>
</dbReference>
<feature type="binding site" evidence="9">
    <location>
        <position position="50"/>
    </location>
    <ligand>
        <name>ATP</name>
        <dbReference type="ChEBI" id="CHEBI:30616"/>
    </ligand>
</feature>
<reference evidence="10 11" key="1">
    <citation type="journal article" date="2019" name="mSystems">
        <title>Life at home and on the roam: Genomic adaptions reflect the dual lifestyle of an intracellular, facultative symbiont.</title>
        <authorList>
            <person name="Burgsdorf I."/>
        </authorList>
    </citation>
    <scope>NUCLEOTIDE SEQUENCE [LARGE SCALE GENOMIC DNA]</scope>
    <source>
        <strain evidence="10">277cV</strain>
    </source>
</reference>
<keyword evidence="2 9" id="KW-0436">Ligase</keyword>
<comment type="pathway">
    <text evidence="9">Cofactor biosynthesis; biotin biosynthesis; biotin from 7,8-diaminononanoate: step 1/2.</text>
</comment>
<proteinExistence type="inferred from homology"/>
<dbReference type="GO" id="GO:0000287">
    <property type="term" value="F:magnesium ion binding"/>
    <property type="evidence" value="ECO:0007669"/>
    <property type="project" value="UniProtKB-UniRule"/>
</dbReference>
<keyword evidence="6 9" id="KW-0067">ATP-binding</keyword>
<dbReference type="GO" id="GO:0009102">
    <property type="term" value="P:biotin biosynthetic process"/>
    <property type="evidence" value="ECO:0007669"/>
    <property type="project" value="UniProtKB-UniRule"/>
</dbReference>
<comment type="subcellular location">
    <subcellularLocation>
        <location evidence="9">Cytoplasm</location>
    </subcellularLocation>
</comment>
<keyword evidence="5 9" id="KW-0093">Biotin biosynthesis</keyword>
<dbReference type="CDD" id="cd03109">
    <property type="entry name" value="DTBS"/>
    <property type="match status" value="1"/>
</dbReference>
<feature type="binding site" evidence="9">
    <location>
        <position position="50"/>
    </location>
    <ligand>
        <name>Mg(2+)</name>
        <dbReference type="ChEBI" id="CHEBI:18420"/>
    </ligand>
</feature>
<dbReference type="PANTHER" id="PTHR43210:SF2">
    <property type="entry name" value="ATP-DEPENDENT DETHIOBIOTIN SYNTHETASE BIOD 2"/>
    <property type="match status" value="1"/>
</dbReference>
<comment type="caution">
    <text evidence="10">The sequence shown here is derived from an EMBL/GenBank/DDBJ whole genome shotgun (WGS) entry which is preliminary data.</text>
</comment>
<evidence type="ECO:0000256" key="7">
    <source>
        <dbReference type="ARBA" id="ARBA00022842"/>
    </source>
</evidence>
<dbReference type="InterPro" id="IPR027417">
    <property type="entry name" value="P-loop_NTPase"/>
</dbReference>
<keyword evidence="1 9" id="KW-0963">Cytoplasm</keyword>
<keyword evidence="3 9" id="KW-0479">Metal-binding</keyword>
<accession>A0A524RPT1</accession>
<dbReference type="Gene3D" id="3.40.50.300">
    <property type="entry name" value="P-loop containing nucleotide triphosphate hydrolases"/>
    <property type="match status" value="1"/>
</dbReference>
<comment type="cofactor">
    <cofactor evidence="9">
        <name>Mg(2+)</name>
        <dbReference type="ChEBI" id="CHEBI:18420"/>
    </cofactor>
</comment>
<keyword evidence="4 9" id="KW-0547">Nucleotide-binding</keyword>
<keyword evidence="7 9" id="KW-0460">Magnesium</keyword>
<evidence type="ECO:0000256" key="4">
    <source>
        <dbReference type="ARBA" id="ARBA00022741"/>
    </source>
</evidence>
<protein>
    <recommendedName>
        <fullName evidence="9">ATP-dependent dethiobiotin synthetase BioD</fullName>
        <ecNumber evidence="9">6.3.3.3</ecNumber>
    </recommendedName>
    <alternativeName>
        <fullName evidence="9">DTB synthetase</fullName>
        <shortName evidence="9">DTBS</shortName>
    </alternativeName>
    <alternativeName>
        <fullName evidence="9">Dethiobiotin synthase</fullName>
    </alternativeName>
</protein>
<dbReference type="PANTHER" id="PTHR43210">
    <property type="entry name" value="DETHIOBIOTIN SYNTHETASE"/>
    <property type="match status" value="1"/>
</dbReference>
<feature type="binding site" evidence="9">
    <location>
        <position position="106"/>
    </location>
    <ligand>
        <name>Mg(2+)</name>
        <dbReference type="ChEBI" id="CHEBI:18420"/>
    </ligand>
</feature>
<organism evidence="10 11">
    <name type="scientific">Aphanocapsa feldmannii 277cV</name>
    <dbReference type="NCBI Taxonomy" id="2507553"/>
    <lineage>
        <taxon>Bacteria</taxon>
        <taxon>Bacillati</taxon>
        <taxon>Cyanobacteriota</taxon>
        <taxon>Cyanophyceae</taxon>
        <taxon>Oscillatoriophycideae</taxon>
        <taxon>Chroococcales</taxon>
        <taxon>Microcystaceae</taxon>
        <taxon>Aphanocapsa</taxon>
    </lineage>
</organism>
<dbReference type="GO" id="GO:0004141">
    <property type="term" value="F:dethiobiotin synthase activity"/>
    <property type="evidence" value="ECO:0007669"/>
    <property type="project" value="UniProtKB-UniRule"/>
</dbReference>
<dbReference type="EC" id="6.3.3.3" evidence="9"/>
<comment type="similarity">
    <text evidence="9">Belongs to the dethiobiotin synthetase family.</text>
</comment>
<evidence type="ECO:0000313" key="11">
    <source>
        <dbReference type="Proteomes" id="UP000317990"/>
    </source>
</evidence>
<comment type="subunit">
    <text evidence="9">Homodimer.</text>
</comment>
<sequence>MAAPRRCVVVGTDTGVGKTVVSALLSRGLGATYWKPIQCGLPPLSPEPGDRDTVRHLAQLPDRCLLPEAYRLGLPASPHTAAAREGVAISRERLALPTVEGPLVVEPAGGLLVPLSRSLLQIELLRDWGLPAVLVTRTGLGTLNHTLLSLEALAARRIAVLGLVLNGPPHDDNRRTLAAITGLPLLAQLPADLPLTPRLLDRLWERSPLSQLWPAA</sequence>
<evidence type="ECO:0000256" key="9">
    <source>
        <dbReference type="HAMAP-Rule" id="MF_00336"/>
    </source>
</evidence>
<evidence type="ECO:0000256" key="3">
    <source>
        <dbReference type="ARBA" id="ARBA00022723"/>
    </source>
</evidence>
<evidence type="ECO:0000313" key="10">
    <source>
        <dbReference type="EMBL" id="TGG93812.1"/>
    </source>
</evidence>
<dbReference type="Pfam" id="PF13500">
    <property type="entry name" value="AAA_26"/>
    <property type="match status" value="1"/>
</dbReference>
<dbReference type="PIRSF" id="PIRSF006755">
    <property type="entry name" value="DTB_synth"/>
    <property type="match status" value="1"/>
</dbReference>
<feature type="binding site" evidence="9">
    <location>
        <begin position="106"/>
        <end position="109"/>
    </location>
    <ligand>
        <name>ATP</name>
        <dbReference type="ChEBI" id="CHEBI:30616"/>
    </ligand>
</feature>
<evidence type="ECO:0000256" key="5">
    <source>
        <dbReference type="ARBA" id="ARBA00022756"/>
    </source>
</evidence>
<comment type="function">
    <text evidence="9">Catalyzes a mechanistically unusual reaction, the ATP-dependent insertion of CO2 between the N7 and N8 nitrogen atoms of 7,8-diaminopelargonic acid (DAPA, also called 7,8-diammoniononanoate) to form a ureido ring.</text>
</comment>
<dbReference type="UniPathway" id="UPA00078">
    <property type="reaction ID" value="UER00161"/>
</dbReference>
<feature type="binding site" evidence="9">
    <location>
        <position position="19"/>
    </location>
    <ligand>
        <name>Mg(2+)</name>
        <dbReference type="ChEBI" id="CHEBI:18420"/>
    </ligand>
</feature>
<feature type="binding site" evidence="9">
    <location>
        <begin position="15"/>
        <end position="20"/>
    </location>
    <ligand>
        <name>ATP</name>
        <dbReference type="ChEBI" id="CHEBI:30616"/>
    </ligand>
</feature>
<dbReference type="InterPro" id="IPR004472">
    <property type="entry name" value="DTB_synth_BioD"/>
</dbReference>
<dbReference type="SUPFAM" id="SSF52540">
    <property type="entry name" value="P-loop containing nucleoside triphosphate hydrolases"/>
    <property type="match status" value="1"/>
</dbReference>
<dbReference type="AlphaFoldDB" id="A0A524RPT1"/>
<name>A0A524RPT1_9CHRO</name>
<comment type="caution">
    <text evidence="9">Lacks conserved residue(s) required for the propagation of feature annotation.</text>
</comment>
<dbReference type="NCBIfam" id="TIGR00347">
    <property type="entry name" value="bioD"/>
    <property type="match status" value="1"/>
</dbReference>
<comment type="catalytic activity">
    <reaction evidence="8">
        <text>(7R,8S)-8-amino-7-(carboxyamino)nonanoate + ATP = (4R,5S)-dethiobiotin + ADP + phosphate + H(+)</text>
        <dbReference type="Rhea" id="RHEA:63684"/>
        <dbReference type="ChEBI" id="CHEBI:15378"/>
        <dbReference type="ChEBI" id="CHEBI:30616"/>
        <dbReference type="ChEBI" id="CHEBI:43474"/>
        <dbReference type="ChEBI" id="CHEBI:149470"/>
        <dbReference type="ChEBI" id="CHEBI:149473"/>
        <dbReference type="ChEBI" id="CHEBI:456216"/>
    </reaction>
</comment>
<dbReference type="GO" id="GO:0005829">
    <property type="term" value="C:cytosol"/>
    <property type="evidence" value="ECO:0007669"/>
    <property type="project" value="TreeGrafter"/>
</dbReference>
<evidence type="ECO:0000256" key="1">
    <source>
        <dbReference type="ARBA" id="ARBA00022490"/>
    </source>
</evidence>
<comment type="catalytic activity">
    <reaction evidence="9">
        <text>(7R,8S)-7,8-diammoniononanoate + CO2 + ATP = (4R,5S)-dethiobiotin + ADP + phosphate + 3 H(+)</text>
        <dbReference type="Rhea" id="RHEA:15805"/>
        <dbReference type="ChEBI" id="CHEBI:15378"/>
        <dbReference type="ChEBI" id="CHEBI:16526"/>
        <dbReference type="ChEBI" id="CHEBI:30616"/>
        <dbReference type="ChEBI" id="CHEBI:43474"/>
        <dbReference type="ChEBI" id="CHEBI:149469"/>
        <dbReference type="ChEBI" id="CHEBI:149473"/>
        <dbReference type="ChEBI" id="CHEBI:456216"/>
        <dbReference type="EC" id="6.3.3.3"/>
    </reaction>
</comment>
<evidence type="ECO:0000256" key="8">
    <source>
        <dbReference type="ARBA" id="ARBA00047386"/>
    </source>
</evidence>
<dbReference type="Proteomes" id="UP000317990">
    <property type="component" value="Unassembled WGS sequence"/>
</dbReference>
<evidence type="ECO:0000256" key="2">
    <source>
        <dbReference type="ARBA" id="ARBA00022598"/>
    </source>
</evidence>